<accession>A0A229P052</accession>
<organism evidence="2 3">
    <name type="scientific">Paenibacillus herberti</name>
    <dbReference type="NCBI Taxonomy" id="1619309"/>
    <lineage>
        <taxon>Bacteria</taxon>
        <taxon>Bacillati</taxon>
        <taxon>Bacillota</taxon>
        <taxon>Bacilli</taxon>
        <taxon>Bacillales</taxon>
        <taxon>Paenibacillaceae</taxon>
        <taxon>Paenibacillus</taxon>
    </lineage>
</organism>
<protein>
    <submittedName>
        <fullName evidence="2">Uncharacterized protein</fullName>
    </submittedName>
</protein>
<reference evidence="2 3" key="1">
    <citation type="submission" date="2017-07" db="EMBL/GenBank/DDBJ databases">
        <title>Paenibacillus herberti R33 genome sequencing and assembly.</title>
        <authorList>
            <person name="Su W."/>
        </authorList>
    </citation>
    <scope>NUCLEOTIDE SEQUENCE [LARGE SCALE GENOMIC DNA]</scope>
    <source>
        <strain evidence="2 3">R33</strain>
    </source>
</reference>
<sequence>MRKSPLKWTIVGAALAAVLLFGMEMTAGGISRVYGPVEGSEPAKVGRYAEAARELEIQKAELQQLKYEAELKRLQSKYGIAPQEKEPAVEAFLGDEESVYTSNGESNNLQGEAADSYANSGYSTRLPGIEDPDGETGVNRLADGTAGMLQSVSSSGIRFIVTLFDSMTQ</sequence>
<evidence type="ECO:0000313" key="3">
    <source>
        <dbReference type="Proteomes" id="UP000215145"/>
    </source>
</evidence>
<dbReference type="OrthoDB" id="2660342at2"/>
<keyword evidence="3" id="KW-1185">Reference proteome</keyword>
<evidence type="ECO:0000313" key="2">
    <source>
        <dbReference type="EMBL" id="OXM15570.1"/>
    </source>
</evidence>
<proteinExistence type="predicted"/>
<dbReference type="RefSeq" id="WP_089522664.1">
    <property type="nucleotide sequence ID" value="NZ_NMUQ01000001.1"/>
</dbReference>
<dbReference type="AlphaFoldDB" id="A0A229P052"/>
<dbReference type="EMBL" id="NMUQ01000001">
    <property type="protein sequence ID" value="OXM15570.1"/>
    <property type="molecule type" value="Genomic_DNA"/>
</dbReference>
<evidence type="ECO:0000256" key="1">
    <source>
        <dbReference type="SAM" id="Coils"/>
    </source>
</evidence>
<comment type="caution">
    <text evidence="2">The sequence shown here is derived from an EMBL/GenBank/DDBJ whole genome shotgun (WGS) entry which is preliminary data.</text>
</comment>
<dbReference type="Proteomes" id="UP000215145">
    <property type="component" value="Unassembled WGS sequence"/>
</dbReference>
<gene>
    <name evidence="2" type="ORF">CGZ75_02190</name>
</gene>
<keyword evidence="1" id="KW-0175">Coiled coil</keyword>
<feature type="coiled-coil region" evidence="1">
    <location>
        <begin position="45"/>
        <end position="77"/>
    </location>
</feature>
<name>A0A229P052_9BACL</name>